<dbReference type="EC" id="2.5.1.25" evidence="1"/>
<protein>
    <recommendedName>
        <fullName evidence="1">tRNA-uridine aminocarboxypropyltransferase</fullName>
        <ecNumber evidence="1">2.5.1.25</ecNumber>
    </recommendedName>
</protein>
<dbReference type="InterPro" id="IPR005636">
    <property type="entry name" value="DTW"/>
</dbReference>
<dbReference type="SMART" id="SM01144">
    <property type="entry name" value="DTW"/>
    <property type="match status" value="1"/>
</dbReference>
<comment type="similarity">
    <text evidence="5">Belongs to the TDD superfamily. DTWD2 family.</text>
</comment>
<dbReference type="RefSeq" id="WP_167184543.1">
    <property type="nucleotide sequence ID" value="NZ_JAAONZ010000004.1"/>
</dbReference>
<reference evidence="7" key="1">
    <citation type="submission" date="2020-03" db="EMBL/GenBank/DDBJ databases">
        <authorList>
            <person name="Guo F."/>
        </authorList>
    </citation>
    <scope>NUCLEOTIDE SEQUENCE</scope>
    <source>
        <strain evidence="7">JCM 30134</strain>
    </source>
</reference>
<keyword evidence="3" id="KW-0949">S-adenosyl-L-methionine</keyword>
<dbReference type="GO" id="GO:0008033">
    <property type="term" value="P:tRNA processing"/>
    <property type="evidence" value="ECO:0007669"/>
    <property type="project" value="UniProtKB-KW"/>
</dbReference>
<proteinExistence type="inferred from homology"/>
<evidence type="ECO:0000256" key="2">
    <source>
        <dbReference type="ARBA" id="ARBA00022679"/>
    </source>
</evidence>
<gene>
    <name evidence="7" type="ORF">G8770_08190</name>
</gene>
<organism evidence="7 8">
    <name type="scientific">Pseudomaricurvus hydrocarbonicus</name>
    <dbReference type="NCBI Taxonomy" id="1470433"/>
    <lineage>
        <taxon>Bacteria</taxon>
        <taxon>Pseudomonadati</taxon>
        <taxon>Pseudomonadota</taxon>
        <taxon>Gammaproteobacteria</taxon>
        <taxon>Cellvibrionales</taxon>
        <taxon>Cellvibrionaceae</taxon>
        <taxon>Pseudomaricurvus</taxon>
    </lineage>
</organism>
<sequence>MARPICAKCKTPLARCFCDLVVNVTPAVEVIIWQHPSEAGHAKGTVPLLARCLTNSQLIIAETLNRCDFEKRVGPTARQLQLLFPTDQLQPAPAQDMGSNRLHVPTAGQLRLLVLDGTWRKARKLLYLNPWLSELRPYPLTAPGPGRYSIRKAEKPGQLSTLEAVCAAISQAEKSASHSLPILQAFDQYLIRLSQQNPHAPTE</sequence>
<dbReference type="Proteomes" id="UP000787472">
    <property type="component" value="Unassembled WGS sequence"/>
</dbReference>
<evidence type="ECO:0000259" key="6">
    <source>
        <dbReference type="SMART" id="SM01144"/>
    </source>
</evidence>
<accession>A0A9E5JV88</accession>
<evidence type="ECO:0000313" key="8">
    <source>
        <dbReference type="Proteomes" id="UP000787472"/>
    </source>
</evidence>
<dbReference type="Pfam" id="PF03942">
    <property type="entry name" value="DTW"/>
    <property type="match status" value="1"/>
</dbReference>
<dbReference type="InterPro" id="IPR039262">
    <property type="entry name" value="DTWD2/TAPT"/>
</dbReference>
<name>A0A9E5JV88_9GAMM</name>
<evidence type="ECO:0000256" key="4">
    <source>
        <dbReference type="ARBA" id="ARBA00022694"/>
    </source>
</evidence>
<evidence type="ECO:0000256" key="3">
    <source>
        <dbReference type="ARBA" id="ARBA00022691"/>
    </source>
</evidence>
<keyword evidence="2" id="KW-0808">Transferase</keyword>
<evidence type="ECO:0000256" key="1">
    <source>
        <dbReference type="ARBA" id="ARBA00012386"/>
    </source>
</evidence>
<keyword evidence="8" id="KW-1185">Reference proteome</keyword>
<dbReference type="EMBL" id="JAAONZ010000004">
    <property type="protein sequence ID" value="NHO65515.1"/>
    <property type="molecule type" value="Genomic_DNA"/>
</dbReference>
<keyword evidence="4" id="KW-0819">tRNA processing</keyword>
<evidence type="ECO:0000313" key="7">
    <source>
        <dbReference type="EMBL" id="NHO65515.1"/>
    </source>
</evidence>
<dbReference type="AlphaFoldDB" id="A0A9E5JV88"/>
<evidence type="ECO:0000256" key="5">
    <source>
        <dbReference type="ARBA" id="ARBA00034489"/>
    </source>
</evidence>
<dbReference type="PANTHER" id="PTHR21392">
    <property type="entry name" value="TRNA-URIDINE AMINOCARBOXYPROPYLTRANSFERASE 2"/>
    <property type="match status" value="1"/>
</dbReference>
<feature type="domain" description="DTW" evidence="6">
    <location>
        <begin position="2"/>
        <end position="197"/>
    </location>
</feature>
<dbReference type="GO" id="GO:0016432">
    <property type="term" value="F:tRNA-uridine aminocarboxypropyltransferase activity"/>
    <property type="evidence" value="ECO:0007669"/>
    <property type="project" value="UniProtKB-EC"/>
</dbReference>
<dbReference type="PANTHER" id="PTHR21392:SF0">
    <property type="entry name" value="TRNA-URIDINE AMINOCARBOXYPROPYLTRANSFERASE 2"/>
    <property type="match status" value="1"/>
</dbReference>
<comment type="caution">
    <text evidence="7">The sequence shown here is derived from an EMBL/GenBank/DDBJ whole genome shotgun (WGS) entry which is preliminary data.</text>
</comment>